<reference evidence="1" key="1">
    <citation type="submission" date="2020-08" db="EMBL/GenBank/DDBJ databases">
        <title>Food and environmental bacterial isolates.</title>
        <authorList>
            <person name="Richter L."/>
            <person name="Du Plessis E.M."/>
            <person name="Duvenage S."/>
            <person name="Allam M."/>
            <person name="Korsten L."/>
        </authorList>
    </citation>
    <scope>NUCLEOTIDE SEQUENCE</scope>
    <source>
        <strain evidence="1">UPMP2127</strain>
    </source>
</reference>
<organism evidence="1 2">
    <name type="scientific">Serratia fonticola</name>
    <dbReference type="NCBI Taxonomy" id="47917"/>
    <lineage>
        <taxon>Bacteria</taxon>
        <taxon>Pseudomonadati</taxon>
        <taxon>Pseudomonadota</taxon>
        <taxon>Gammaproteobacteria</taxon>
        <taxon>Enterobacterales</taxon>
        <taxon>Yersiniaceae</taxon>
        <taxon>Serratia</taxon>
    </lineage>
</organism>
<evidence type="ECO:0000313" key="2">
    <source>
        <dbReference type="Proteomes" id="UP000659084"/>
    </source>
</evidence>
<sequence length="112" mass="12762">MAIKVTDVVPIEELRQHIEFDSDDRDAVITRYAQAALDYCLRWCDDPRWVKAGDIPSPVVSAMLLVFADLFEHRTGQSEVQLYSNTAAENLMWSCRNWRGVKVEESEVGEGT</sequence>
<dbReference type="NCBIfam" id="TIGR01560">
    <property type="entry name" value="put_DNA_pack"/>
    <property type="match status" value="1"/>
</dbReference>
<accession>A0AAW3WSU3</accession>
<dbReference type="Pfam" id="PF05135">
    <property type="entry name" value="Phage_connect_1"/>
    <property type="match status" value="1"/>
</dbReference>
<dbReference type="EMBL" id="JACNYO010000018">
    <property type="protein sequence ID" value="MBC3213861.1"/>
    <property type="molecule type" value="Genomic_DNA"/>
</dbReference>
<evidence type="ECO:0000313" key="1">
    <source>
        <dbReference type="EMBL" id="MBC3213861.1"/>
    </source>
</evidence>
<protein>
    <submittedName>
        <fullName evidence="1">Phage head-tail connector protein</fullName>
    </submittedName>
</protein>
<comment type="caution">
    <text evidence="1">The sequence shown here is derived from an EMBL/GenBank/DDBJ whole genome shotgun (WGS) entry which is preliminary data.</text>
</comment>
<dbReference type="Proteomes" id="UP000659084">
    <property type="component" value="Unassembled WGS sequence"/>
</dbReference>
<dbReference type="Gene3D" id="1.10.3230.30">
    <property type="entry name" value="Phage gp6-like head-tail connector protein"/>
    <property type="match status" value="1"/>
</dbReference>
<dbReference type="InterPro" id="IPR006450">
    <property type="entry name" value="Phage_HK97_gp6-like"/>
</dbReference>
<dbReference type="AlphaFoldDB" id="A0AAW3WSU3"/>
<gene>
    <name evidence="1" type="ORF">H8J20_17080</name>
</gene>
<name>A0AAW3WSU3_SERFO</name>
<dbReference type="RefSeq" id="WP_179252431.1">
    <property type="nucleotide sequence ID" value="NZ_JACBIV010000007.1"/>
</dbReference>
<proteinExistence type="predicted"/>
<dbReference type="InterPro" id="IPR021146">
    <property type="entry name" value="Phage_gp6-like_head-tail"/>
</dbReference>